<gene>
    <name evidence="1" type="ORF">J2X31_001626</name>
</gene>
<dbReference type="Pfam" id="PF19494">
    <property type="entry name" value="DUF6029"/>
    <property type="match status" value="1"/>
</dbReference>
<evidence type="ECO:0000313" key="1">
    <source>
        <dbReference type="EMBL" id="MDR6967614.1"/>
    </source>
</evidence>
<protein>
    <submittedName>
        <fullName evidence="1">Uncharacterized protein</fullName>
    </submittedName>
</protein>
<dbReference type="InterPro" id="IPR046070">
    <property type="entry name" value="DUF6029"/>
</dbReference>
<reference evidence="1 2" key="1">
    <citation type="submission" date="2023-07" db="EMBL/GenBank/DDBJ databases">
        <title>Sorghum-associated microbial communities from plants grown in Nebraska, USA.</title>
        <authorList>
            <person name="Schachtman D."/>
        </authorList>
    </citation>
    <scope>NUCLEOTIDE SEQUENCE [LARGE SCALE GENOMIC DNA]</scope>
    <source>
        <strain evidence="1 2">3773</strain>
    </source>
</reference>
<dbReference type="EMBL" id="JAVDVI010000006">
    <property type="protein sequence ID" value="MDR6967614.1"/>
    <property type="molecule type" value="Genomic_DNA"/>
</dbReference>
<dbReference type="RefSeq" id="WP_310025830.1">
    <property type="nucleotide sequence ID" value="NZ_JAVDVI010000006.1"/>
</dbReference>
<name>A0ABU1TNS7_9FLAO</name>
<organism evidence="1 2">
    <name type="scientific">Flavobacterium arsenatis</name>
    <dbReference type="NCBI Taxonomy" id="1484332"/>
    <lineage>
        <taxon>Bacteria</taxon>
        <taxon>Pseudomonadati</taxon>
        <taxon>Bacteroidota</taxon>
        <taxon>Flavobacteriia</taxon>
        <taxon>Flavobacteriales</taxon>
        <taxon>Flavobacteriaceae</taxon>
        <taxon>Flavobacterium</taxon>
    </lineage>
</organism>
<evidence type="ECO:0000313" key="2">
    <source>
        <dbReference type="Proteomes" id="UP001255185"/>
    </source>
</evidence>
<sequence>MNKIILGVCLFTASLGYSQEDTETSTKEKKDYGKVFGGFESNSQWYLNDKEMGTVHPEEPVRSNNYLFVNYNYKNWTAGVQVEAYEPNALLNYNPKLNETNVATYFINYKTNKLDVTAGYFYEQFGSGLLLRSWEDRPLGLNNAIRGGKINYRPSDYLSFTALYGQQRTGFDISQGKIYGFNSEIILDQLFNFETSGLSVGFTYVGRDEEIDKTRIEAPKFDALTNSFAGRVNFTHNSFYISSEYNYKSEDAILDVQNNISNDFVKNGSALLFNMGYSKQGLGIDASLRRIENMGFYSERIPEVYNPTDPSQQASTSINYNDKIMNYTPALTKQHHSNLANIYVYQAQNRVDFSDPSVMKAGEIGGQIDVFYNIKKGTALGGKYGTKIAVNASNWYNLKGDFSFSNPDAGILPDYETEFIGTGDKYFSDYNIEITKKVSDQWFTIFNYVNQYYNTKYLGGGSLVKTDIVNAEATYTFSNSRSIRFLGEHMWADADRKNWAGATLEYSFNSRFACYIWDIYNYGNDDKEKRHHYYNIGGSYRKGASRISINYGRQRGGLVCVGGVCRFVPESTGLSLSLNTSF</sequence>
<proteinExistence type="predicted"/>
<dbReference type="Proteomes" id="UP001255185">
    <property type="component" value="Unassembled WGS sequence"/>
</dbReference>
<accession>A0ABU1TNS7</accession>
<comment type="caution">
    <text evidence="1">The sequence shown here is derived from an EMBL/GenBank/DDBJ whole genome shotgun (WGS) entry which is preliminary data.</text>
</comment>
<keyword evidence="2" id="KW-1185">Reference proteome</keyword>